<dbReference type="AlphaFoldDB" id="A0A6J4UX46"/>
<protein>
    <recommendedName>
        <fullName evidence="2">N-acetyltransferase domain-containing protein</fullName>
    </recommendedName>
</protein>
<sequence length="188" mass="21189">MPVPTGPTQGRRQLSADVWSIHQLYLASVPRQVQYAEALTSHHWDIERQGWSGTTRNGWLVEDGYQAVGYAKVASSPRAHTLEFMMHPDHRKRFPDLMGTVARDLQGRLARPARVIVRNYQQEYLTYLQDIGFVVQLEQELHVKYTTAPVRAPANVSVTFASDLKEPVGKRVPTFLVENASDSSSEAS</sequence>
<name>A0A6J4UX46_9BACT</name>
<organism evidence="1">
    <name type="scientific">uncultured Thermomicrobiales bacterium</name>
    <dbReference type="NCBI Taxonomy" id="1645740"/>
    <lineage>
        <taxon>Bacteria</taxon>
        <taxon>Pseudomonadati</taxon>
        <taxon>Thermomicrobiota</taxon>
        <taxon>Thermomicrobia</taxon>
        <taxon>Thermomicrobiales</taxon>
        <taxon>environmental samples</taxon>
    </lineage>
</organism>
<reference evidence="1" key="1">
    <citation type="submission" date="2020-02" db="EMBL/GenBank/DDBJ databases">
        <authorList>
            <person name="Meier V. D."/>
        </authorList>
    </citation>
    <scope>NUCLEOTIDE SEQUENCE</scope>
    <source>
        <strain evidence="1">AVDCRST_MAG87</strain>
    </source>
</reference>
<dbReference type="EMBL" id="CADCWJ010000314">
    <property type="protein sequence ID" value="CAA9558600.1"/>
    <property type="molecule type" value="Genomic_DNA"/>
</dbReference>
<evidence type="ECO:0008006" key="2">
    <source>
        <dbReference type="Google" id="ProtNLM"/>
    </source>
</evidence>
<proteinExistence type="predicted"/>
<evidence type="ECO:0000313" key="1">
    <source>
        <dbReference type="EMBL" id="CAA9558600.1"/>
    </source>
</evidence>
<gene>
    <name evidence="1" type="ORF">AVDCRST_MAG87-1391</name>
</gene>
<accession>A0A6J4UX46</accession>